<name>A0ABD0R0Y1_CIRMR</name>
<organism evidence="1 2">
    <name type="scientific">Cirrhinus mrigala</name>
    <name type="common">Mrigala</name>
    <dbReference type="NCBI Taxonomy" id="683832"/>
    <lineage>
        <taxon>Eukaryota</taxon>
        <taxon>Metazoa</taxon>
        <taxon>Chordata</taxon>
        <taxon>Craniata</taxon>
        <taxon>Vertebrata</taxon>
        <taxon>Euteleostomi</taxon>
        <taxon>Actinopterygii</taxon>
        <taxon>Neopterygii</taxon>
        <taxon>Teleostei</taxon>
        <taxon>Ostariophysi</taxon>
        <taxon>Cypriniformes</taxon>
        <taxon>Cyprinidae</taxon>
        <taxon>Labeoninae</taxon>
        <taxon>Labeonini</taxon>
        <taxon>Cirrhinus</taxon>
    </lineage>
</organism>
<proteinExistence type="predicted"/>
<dbReference type="EMBL" id="JAMKFB020000005">
    <property type="protein sequence ID" value="KAL0192161.1"/>
    <property type="molecule type" value="Genomic_DNA"/>
</dbReference>
<evidence type="ECO:0000313" key="2">
    <source>
        <dbReference type="Proteomes" id="UP001529510"/>
    </source>
</evidence>
<sequence>EAAEVEVEVESDAKAALPPFYPFSPPSSGSESDVRLKARLARMQMEAQEQAQTRQAEMEL</sequence>
<feature type="non-terminal residue" evidence="1">
    <location>
        <position position="60"/>
    </location>
</feature>
<reference evidence="1 2" key="1">
    <citation type="submission" date="2024-05" db="EMBL/GenBank/DDBJ databases">
        <title>Genome sequencing and assembly of Indian major carp, Cirrhinus mrigala (Hamilton, 1822).</title>
        <authorList>
            <person name="Mohindra V."/>
            <person name="Chowdhury L.M."/>
            <person name="Lal K."/>
            <person name="Jena J.K."/>
        </authorList>
    </citation>
    <scope>NUCLEOTIDE SEQUENCE [LARGE SCALE GENOMIC DNA]</scope>
    <source>
        <strain evidence="1">CM1030</strain>
        <tissue evidence="1">Blood</tissue>
    </source>
</reference>
<comment type="caution">
    <text evidence="1">The sequence shown here is derived from an EMBL/GenBank/DDBJ whole genome shotgun (WGS) entry which is preliminary data.</text>
</comment>
<protein>
    <submittedName>
        <fullName evidence="1">Uncharacterized protein</fullName>
    </submittedName>
</protein>
<keyword evidence="2" id="KW-1185">Reference proteome</keyword>
<feature type="non-terminal residue" evidence="1">
    <location>
        <position position="1"/>
    </location>
</feature>
<dbReference type="Proteomes" id="UP001529510">
    <property type="component" value="Unassembled WGS sequence"/>
</dbReference>
<accession>A0ABD0R0Y1</accession>
<gene>
    <name evidence="1" type="ORF">M9458_010457</name>
</gene>
<dbReference type="AlphaFoldDB" id="A0ABD0R0Y1"/>
<evidence type="ECO:0000313" key="1">
    <source>
        <dbReference type="EMBL" id="KAL0192161.1"/>
    </source>
</evidence>